<dbReference type="PROSITE" id="PS50021">
    <property type="entry name" value="CH"/>
    <property type="match status" value="1"/>
</dbReference>
<evidence type="ECO:0000256" key="3">
    <source>
        <dbReference type="ARBA" id="ARBA00022753"/>
    </source>
</evidence>
<feature type="domain" description="Calponin-homology (CH)" evidence="6">
    <location>
        <begin position="214"/>
        <end position="319"/>
    </location>
</feature>
<feature type="compositionally biased region" description="Basic and acidic residues" evidence="5">
    <location>
        <begin position="9"/>
        <end position="30"/>
    </location>
</feature>
<dbReference type="Proteomes" id="UP000194236">
    <property type="component" value="Unassembled WGS sequence"/>
</dbReference>
<protein>
    <submittedName>
        <fullName evidence="7">Calponin homology (CH) domain dontaining protein</fullName>
    </submittedName>
</protein>
<evidence type="ECO:0000256" key="5">
    <source>
        <dbReference type="SAM" id="MobiDB-lite"/>
    </source>
</evidence>
<dbReference type="SUPFAM" id="SSF47576">
    <property type="entry name" value="Calponin-homology domain, CH-domain"/>
    <property type="match status" value="1"/>
</dbReference>
<feature type="compositionally biased region" description="Polar residues" evidence="5">
    <location>
        <begin position="64"/>
        <end position="73"/>
    </location>
</feature>
<name>A0A1Y3AR78_EURMA</name>
<keyword evidence="8" id="KW-1185">Reference proteome</keyword>
<dbReference type="PANTHER" id="PTHR23167">
    <property type="entry name" value="CALPONIN HOMOLOGY DOMAIN-CONTAINING PROTEIN DDB_G0272472-RELATED"/>
    <property type="match status" value="1"/>
</dbReference>
<keyword evidence="4" id="KW-0175">Coiled coil</keyword>
<feature type="non-terminal residue" evidence="7">
    <location>
        <position position="429"/>
    </location>
</feature>
<feature type="region of interest" description="Disordered" evidence="5">
    <location>
        <begin position="50"/>
        <end position="73"/>
    </location>
</feature>
<dbReference type="AlphaFoldDB" id="A0A1Y3AR78"/>
<dbReference type="Gene3D" id="1.10.418.10">
    <property type="entry name" value="Calponin-like domain"/>
    <property type="match status" value="1"/>
</dbReference>
<dbReference type="GO" id="GO:0005768">
    <property type="term" value="C:endosome"/>
    <property type="evidence" value="ECO:0007669"/>
    <property type="project" value="UniProtKB-SubCell"/>
</dbReference>
<reference evidence="7 8" key="1">
    <citation type="submission" date="2017-03" db="EMBL/GenBank/DDBJ databases">
        <title>Genome Survey of Euroglyphus maynei.</title>
        <authorList>
            <person name="Arlian L.G."/>
            <person name="Morgan M.S."/>
            <person name="Rider S.D."/>
        </authorList>
    </citation>
    <scope>NUCLEOTIDE SEQUENCE [LARGE SCALE GENOMIC DNA]</scope>
    <source>
        <strain evidence="7">Arlian Lab</strain>
        <tissue evidence="7">Whole body</tissue>
    </source>
</reference>
<gene>
    <name evidence="7" type="ORF">BLA29_003482</name>
</gene>
<accession>A0A1Y3AR78</accession>
<comment type="caution">
    <text evidence="7">The sequence shown here is derived from an EMBL/GenBank/DDBJ whole genome shotgun (WGS) entry which is preliminary data.</text>
</comment>
<dbReference type="OrthoDB" id="5972258at2759"/>
<evidence type="ECO:0000256" key="4">
    <source>
        <dbReference type="ARBA" id="ARBA00023054"/>
    </source>
</evidence>
<dbReference type="InterPro" id="IPR001715">
    <property type="entry name" value="CH_dom"/>
</dbReference>
<sequence length="429" mass="49208">MKTNGNDILIEKNHHSIQESESKSKQNDNELSCHVDNFTIEVLPHEQQMVHTPSPPIRRHNHQTDSPATKCNKNSDSFVTDSHLEHETCDKPDSIQISSIGCDQENTSDRNALQSLNDDNVHENDAFDTIDGLSSFVHEQHSDSNSLVNDNTEKENYFKLNQNSFERSFEEKFDDSAQSINEQESSFSHTMMQRLQQQQKEDRLQQQQQQSGHYSTAEDLLSWCQTITKDYSGVMVTNMTTSWRNGLAFAAIIHHFRPDLIDFDSLQPSDIIGNCKKVFDAASKLGIPKLIDPNDMIVLNVPDKLSVMTYLYQLRSYFTGKSMIGSTNTMSDSYSTIAESETLSTDDEQNNRSIENVKAKCLTLFNRFDELDNSTMNLNQKQYLEQQLQATTKIKSSENDHKQLMTRKQLMCPFESDSEEEEIEIMNRK</sequence>
<keyword evidence="2" id="KW-0597">Phosphoprotein</keyword>
<dbReference type="Pfam" id="PF00307">
    <property type="entry name" value="CH"/>
    <property type="match status" value="1"/>
</dbReference>
<dbReference type="EMBL" id="MUJZ01063125">
    <property type="protein sequence ID" value="OTF70982.1"/>
    <property type="molecule type" value="Genomic_DNA"/>
</dbReference>
<feature type="region of interest" description="Disordered" evidence="5">
    <location>
        <begin position="1"/>
        <end position="30"/>
    </location>
</feature>
<dbReference type="FunFam" id="1.10.418.10:FF:000023">
    <property type="entry name" value="EH domain-binding protein 1 isoform X1"/>
    <property type="match status" value="1"/>
</dbReference>
<proteinExistence type="predicted"/>
<evidence type="ECO:0000313" key="7">
    <source>
        <dbReference type="EMBL" id="OTF70982.1"/>
    </source>
</evidence>
<feature type="compositionally biased region" description="Polar residues" evidence="5">
    <location>
        <begin position="176"/>
        <end position="191"/>
    </location>
</feature>
<comment type="subcellular location">
    <subcellularLocation>
        <location evidence="1">Endosome</location>
    </subcellularLocation>
</comment>
<dbReference type="CDD" id="cd21198">
    <property type="entry name" value="CH_EHBP"/>
    <property type="match status" value="1"/>
</dbReference>
<evidence type="ECO:0000256" key="2">
    <source>
        <dbReference type="ARBA" id="ARBA00022553"/>
    </source>
</evidence>
<dbReference type="InterPro" id="IPR050540">
    <property type="entry name" value="F-actin_Monoox_Mical"/>
</dbReference>
<evidence type="ECO:0000259" key="6">
    <source>
        <dbReference type="PROSITE" id="PS50021"/>
    </source>
</evidence>
<organism evidence="7 8">
    <name type="scientific">Euroglyphus maynei</name>
    <name type="common">Mayne's house dust mite</name>
    <dbReference type="NCBI Taxonomy" id="6958"/>
    <lineage>
        <taxon>Eukaryota</taxon>
        <taxon>Metazoa</taxon>
        <taxon>Ecdysozoa</taxon>
        <taxon>Arthropoda</taxon>
        <taxon>Chelicerata</taxon>
        <taxon>Arachnida</taxon>
        <taxon>Acari</taxon>
        <taxon>Acariformes</taxon>
        <taxon>Sarcoptiformes</taxon>
        <taxon>Astigmata</taxon>
        <taxon>Psoroptidia</taxon>
        <taxon>Analgoidea</taxon>
        <taxon>Pyroglyphidae</taxon>
        <taxon>Pyroglyphinae</taxon>
        <taxon>Euroglyphus</taxon>
    </lineage>
</organism>
<keyword evidence="3" id="KW-0967">Endosome</keyword>
<feature type="region of interest" description="Disordered" evidence="5">
    <location>
        <begin position="171"/>
        <end position="211"/>
    </location>
</feature>
<dbReference type="PANTHER" id="PTHR23167:SF46">
    <property type="entry name" value="EPS15 HOMOLOGY DOMAIN CONTAINING PROTEIN-BINDING PROTEIN 1, ISOFORM F"/>
    <property type="match status" value="1"/>
</dbReference>
<dbReference type="SMART" id="SM00033">
    <property type="entry name" value="CH"/>
    <property type="match status" value="1"/>
</dbReference>
<dbReference type="InterPro" id="IPR036872">
    <property type="entry name" value="CH_dom_sf"/>
</dbReference>
<evidence type="ECO:0000313" key="8">
    <source>
        <dbReference type="Proteomes" id="UP000194236"/>
    </source>
</evidence>
<evidence type="ECO:0000256" key="1">
    <source>
        <dbReference type="ARBA" id="ARBA00004177"/>
    </source>
</evidence>